<dbReference type="InterPro" id="IPR027417">
    <property type="entry name" value="P-loop_NTPase"/>
</dbReference>
<name>A0A5J4UUX7_9EUKA</name>
<dbReference type="Pfam" id="PF19263">
    <property type="entry name" value="DUF5906"/>
    <property type="match status" value="1"/>
</dbReference>
<feature type="domain" description="NrS-1 polymerase-like helicase" evidence="1">
    <location>
        <begin position="42"/>
        <end position="153"/>
    </location>
</feature>
<accession>A0A5J4UUX7</accession>
<dbReference type="EMBL" id="SNRW01012127">
    <property type="protein sequence ID" value="KAA6374239.1"/>
    <property type="molecule type" value="Genomic_DNA"/>
</dbReference>
<comment type="caution">
    <text evidence="2">The sequence shown here is derived from an EMBL/GenBank/DDBJ whole genome shotgun (WGS) entry which is preliminary data.</text>
</comment>
<organism evidence="2 3">
    <name type="scientific">Streblomastix strix</name>
    <dbReference type="NCBI Taxonomy" id="222440"/>
    <lineage>
        <taxon>Eukaryota</taxon>
        <taxon>Metamonada</taxon>
        <taxon>Preaxostyla</taxon>
        <taxon>Oxymonadida</taxon>
        <taxon>Streblomastigidae</taxon>
        <taxon>Streblomastix</taxon>
    </lineage>
</organism>
<dbReference type="OrthoDB" id="103748at2759"/>
<dbReference type="InterPro" id="IPR045455">
    <property type="entry name" value="NrS-1_pol-like_helicase"/>
</dbReference>
<dbReference type="AlphaFoldDB" id="A0A5J4UUX7"/>
<dbReference type="Proteomes" id="UP000324800">
    <property type="component" value="Unassembled WGS sequence"/>
</dbReference>
<protein>
    <recommendedName>
        <fullName evidence="1">NrS-1 polymerase-like helicase domain-containing protein</fullName>
    </recommendedName>
</protein>
<reference evidence="2 3" key="1">
    <citation type="submission" date="2019-03" db="EMBL/GenBank/DDBJ databases">
        <title>Single cell metagenomics reveals metabolic interactions within the superorganism composed of flagellate Streblomastix strix and complex community of Bacteroidetes bacteria on its surface.</title>
        <authorList>
            <person name="Treitli S.C."/>
            <person name="Kolisko M."/>
            <person name="Husnik F."/>
            <person name="Keeling P."/>
            <person name="Hampl V."/>
        </authorList>
    </citation>
    <scope>NUCLEOTIDE SEQUENCE [LARGE SCALE GENOMIC DNA]</scope>
    <source>
        <strain evidence="2">ST1C</strain>
    </source>
</reference>
<evidence type="ECO:0000259" key="1">
    <source>
        <dbReference type="Pfam" id="PF19263"/>
    </source>
</evidence>
<evidence type="ECO:0000313" key="3">
    <source>
        <dbReference type="Proteomes" id="UP000324800"/>
    </source>
</evidence>
<proteinExistence type="predicted"/>
<evidence type="ECO:0000313" key="2">
    <source>
        <dbReference type="EMBL" id="KAA6374239.1"/>
    </source>
</evidence>
<sequence length="196" mass="22709">MYFDLIKETIAAGDERVYEYILNWMAWLIQNPEKKSKAAIQFQGRQKIGKNRIIDVIAEPASRYSYVNIRSIDEFSGKFISIVENKMFAVTNDMMIYKESKNVVATVMHSIISDLTIRINEKNLPGRTAENVMNIIYVTKADMTDQLDTEDRRHLFKQGIPIALVNQCKPSNWLLKTYINAMIHKCSEQKLRINAL</sequence>
<dbReference type="Gene3D" id="3.40.50.300">
    <property type="entry name" value="P-loop containing nucleotide triphosphate hydrolases"/>
    <property type="match status" value="1"/>
</dbReference>
<gene>
    <name evidence="2" type="ORF">EZS28_030232</name>
</gene>